<reference evidence="2" key="1">
    <citation type="submission" date="2019-12" db="EMBL/GenBank/DDBJ databases">
        <title>Actinomadura physcomitrii sp. nov., a novel actinomycete isolated from moss [Physcomitrium sphaericum (Ludw) Fuernr].</title>
        <authorList>
            <person name="Zhuang X."/>
        </authorList>
    </citation>
    <scope>NUCLEOTIDE SEQUENCE [LARGE SCALE GENOMIC DNA]</scope>
    <source>
        <strain evidence="2">LD22</strain>
    </source>
</reference>
<dbReference type="SUPFAM" id="SSF50249">
    <property type="entry name" value="Nucleic acid-binding proteins"/>
    <property type="match status" value="1"/>
</dbReference>
<dbReference type="Proteomes" id="UP000462055">
    <property type="component" value="Unassembled WGS sequence"/>
</dbReference>
<dbReference type="AlphaFoldDB" id="A0A6I4M9K1"/>
<name>A0A6I4M9K1_9ACTN</name>
<feature type="domain" description="ChsH2 C-terminal OB-fold" evidence="1">
    <location>
        <begin position="48"/>
        <end position="105"/>
    </location>
</feature>
<evidence type="ECO:0000313" key="3">
    <source>
        <dbReference type="Proteomes" id="UP000462055"/>
    </source>
</evidence>
<organism evidence="2 3">
    <name type="scientific">Actinomadura physcomitrii</name>
    <dbReference type="NCBI Taxonomy" id="2650748"/>
    <lineage>
        <taxon>Bacteria</taxon>
        <taxon>Bacillati</taxon>
        <taxon>Actinomycetota</taxon>
        <taxon>Actinomycetes</taxon>
        <taxon>Streptosporangiales</taxon>
        <taxon>Thermomonosporaceae</taxon>
        <taxon>Actinomadura</taxon>
    </lineage>
</organism>
<accession>A0A6I4M9K1</accession>
<protein>
    <recommendedName>
        <fullName evidence="1">ChsH2 C-terminal OB-fold domain-containing protein</fullName>
    </recommendedName>
</protein>
<dbReference type="InterPro" id="IPR002878">
    <property type="entry name" value="ChsH2_C"/>
</dbReference>
<comment type="caution">
    <text evidence="2">The sequence shown here is derived from an EMBL/GenBank/DDBJ whole genome shotgun (WGS) entry which is preliminary data.</text>
</comment>
<dbReference type="InterPro" id="IPR012340">
    <property type="entry name" value="NA-bd_OB-fold"/>
</dbReference>
<dbReference type="RefSeq" id="WP_151594100.1">
    <property type="nucleotide sequence ID" value="NZ_WBMS02000010.1"/>
</dbReference>
<dbReference type="EMBL" id="WBMS02000010">
    <property type="protein sequence ID" value="MWA01600.1"/>
    <property type="molecule type" value="Genomic_DNA"/>
</dbReference>
<keyword evidence="3" id="KW-1185">Reference proteome</keyword>
<dbReference type="Pfam" id="PF01796">
    <property type="entry name" value="OB_ChsH2_C"/>
    <property type="match status" value="1"/>
</dbReference>
<gene>
    <name evidence="2" type="ORF">F8568_014690</name>
</gene>
<evidence type="ECO:0000313" key="2">
    <source>
        <dbReference type="EMBL" id="MWA01600.1"/>
    </source>
</evidence>
<evidence type="ECO:0000259" key="1">
    <source>
        <dbReference type="Pfam" id="PF01796"/>
    </source>
</evidence>
<proteinExistence type="predicted"/>
<sequence length="127" mass="13473">MTSIVDLDAEPPRLRGGTCRVCGLVFFPFQTYGCEQCGAYGDALQPSPLKGHGTVRATTVVHRHADPRRPAPFSVVQVDLDEGPMVRGVVAEGVELEVGASAQLVKVADAGDDELLAVRFTAPPKES</sequence>